<dbReference type="eggNOG" id="COG3706">
    <property type="taxonomic scope" value="Bacteria"/>
</dbReference>
<evidence type="ECO:0000313" key="7">
    <source>
        <dbReference type="EMBL" id="ABW19636.1"/>
    </source>
</evidence>
<proteinExistence type="predicted"/>
<dbReference type="SMART" id="SM00331">
    <property type="entry name" value="PP2C_SIG"/>
    <property type="match status" value="1"/>
</dbReference>
<dbReference type="Gene3D" id="3.40.50.2300">
    <property type="match status" value="1"/>
</dbReference>
<dbReference type="Pfam" id="PF00072">
    <property type="entry name" value="Response_reg"/>
    <property type="match status" value="1"/>
</dbReference>
<dbReference type="InterPro" id="IPR001789">
    <property type="entry name" value="Sig_transdc_resp-reg_receiver"/>
</dbReference>
<keyword evidence="2" id="KW-0378">Hydrolase</keyword>
<dbReference type="AlphaFoldDB" id="A8MIK4"/>
<evidence type="ECO:0000256" key="4">
    <source>
        <dbReference type="PROSITE-ProRule" id="PRU00169"/>
    </source>
</evidence>
<dbReference type="RefSeq" id="WP_012159945.1">
    <property type="nucleotide sequence ID" value="NC_009922.1"/>
</dbReference>
<evidence type="ECO:0000313" key="8">
    <source>
        <dbReference type="Proteomes" id="UP000000269"/>
    </source>
</evidence>
<protein>
    <recommendedName>
        <fullName evidence="1">Stage 0 sporulation protein A homolog</fullName>
    </recommendedName>
</protein>
<comment type="caution">
    <text evidence="4">Lacks conserved residue(s) required for the propagation of feature annotation.</text>
</comment>
<evidence type="ECO:0000256" key="1">
    <source>
        <dbReference type="ARBA" id="ARBA00018672"/>
    </source>
</evidence>
<dbReference type="PANTHER" id="PTHR43156">
    <property type="entry name" value="STAGE II SPORULATION PROTEIN E-RELATED"/>
    <property type="match status" value="1"/>
</dbReference>
<dbReference type="eggNOG" id="COG2208">
    <property type="taxonomic scope" value="Bacteria"/>
</dbReference>
<evidence type="ECO:0000256" key="2">
    <source>
        <dbReference type="ARBA" id="ARBA00022801"/>
    </source>
</evidence>
<dbReference type="Gene3D" id="3.60.40.10">
    <property type="entry name" value="PPM-type phosphatase domain"/>
    <property type="match status" value="1"/>
</dbReference>
<dbReference type="OrthoDB" id="9763484at2"/>
<feature type="domain" description="Response regulatory" evidence="6">
    <location>
        <begin position="5"/>
        <end position="121"/>
    </location>
</feature>
<dbReference type="STRING" id="350688.Clos_2100"/>
<sequence>MNNYKVFILNFKEVLAINIKEFLRNCGYEVVQNLDKTTYMDDIRKEKPHVILINCTQNTEFEIEVCKRLKKEDRTNKIPLIAILDQQSIEARKKYLALGIEDYIDVPFEKEELNLKVQNQMKFVESQRELYLCRMALAENLEMIRKQKNELDRNLNLASRIQEALIPKSLGSIPNCSFNWIYQPSGKVGGDIFDVFMLDKDHLGLYMIDVMGHGLAAAMLAVTLSESLILDIDRDSPLKKKISTPPYYEIVSPIEVVRYLNKRFPFGKYEHYFTIFYMVLNIKTGVMSYVRGGHPIPLLLKESGEMLELDAYGTPVGFEFCEDYEEKTITLSTGDHLIIYTDGLAEIKDSSGNAMGHDGIVNYVKKEGLFNGQLTMGLSKLVREQSQLSDDLTVLEMSWNRSV</sequence>
<dbReference type="EMBL" id="CP000853">
    <property type="protein sequence ID" value="ABW19636.1"/>
    <property type="molecule type" value="Genomic_DNA"/>
</dbReference>
<dbReference type="GO" id="GO:0000160">
    <property type="term" value="P:phosphorelay signal transduction system"/>
    <property type="evidence" value="ECO:0007669"/>
    <property type="project" value="InterPro"/>
</dbReference>
<dbReference type="KEGG" id="aoe:Clos_2100"/>
<feature type="coiled-coil region" evidence="5">
    <location>
        <begin position="134"/>
        <end position="161"/>
    </location>
</feature>
<dbReference type="Proteomes" id="UP000000269">
    <property type="component" value="Chromosome"/>
</dbReference>
<dbReference type="InterPro" id="IPR052016">
    <property type="entry name" value="Bact_Sigma-Reg"/>
</dbReference>
<evidence type="ECO:0000256" key="3">
    <source>
        <dbReference type="ARBA" id="ARBA00024867"/>
    </source>
</evidence>
<dbReference type="InterPro" id="IPR036457">
    <property type="entry name" value="PPM-type-like_dom_sf"/>
</dbReference>
<name>A8MIK4_ALKOO</name>
<dbReference type="InterPro" id="IPR001932">
    <property type="entry name" value="PPM-type_phosphatase-like_dom"/>
</dbReference>
<keyword evidence="8" id="KW-1185">Reference proteome</keyword>
<dbReference type="PROSITE" id="PS50110">
    <property type="entry name" value="RESPONSE_REGULATORY"/>
    <property type="match status" value="1"/>
</dbReference>
<evidence type="ECO:0000256" key="5">
    <source>
        <dbReference type="SAM" id="Coils"/>
    </source>
</evidence>
<dbReference type="HOGENOM" id="CLU_000445_43_7_9"/>
<dbReference type="Pfam" id="PF07228">
    <property type="entry name" value="SpoIIE"/>
    <property type="match status" value="1"/>
</dbReference>
<reference evidence="8" key="1">
    <citation type="submission" date="2007-10" db="EMBL/GenBank/DDBJ databases">
        <title>Complete genome of Alkaliphilus oremlandii OhILAs.</title>
        <authorList>
            <person name="Copeland A."/>
            <person name="Lucas S."/>
            <person name="Lapidus A."/>
            <person name="Barry K."/>
            <person name="Detter J.C."/>
            <person name="Glavina del Rio T."/>
            <person name="Hammon N."/>
            <person name="Israni S."/>
            <person name="Dalin E."/>
            <person name="Tice H."/>
            <person name="Pitluck S."/>
            <person name="Chain P."/>
            <person name="Malfatti S."/>
            <person name="Shin M."/>
            <person name="Vergez L."/>
            <person name="Schmutz J."/>
            <person name="Larimer F."/>
            <person name="Land M."/>
            <person name="Hauser L."/>
            <person name="Kyrpides N."/>
            <person name="Mikhailova N."/>
            <person name="Stolz J.F."/>
            <person name="Dawson A."/>
            <person name="Fisher E."/>
            <person name="Crable B."/>
            <person name="Perera E."/>
            <person name="Lisak J."/>
            <person name="Ranganathan M."/>
            <person name="Basu P."/>
            <person name="Richardson P."/>
        </authorList>
    </citation>
    <scope>NUCLEOTIDE SEQUENCE [LARGE SCALE GENOMIC DNA]</scope>
    <source>
        <strain evidence="8">OhILAs</strain>
    </source>
</reference>
<dbReference type="InterPro" id="IPR011006">
    <property type="entry name" value="CheY-like_superfamily"/>
</dbReference>
<gene>
    <name evidence="7" type="ordered locus">Clos_2100</name>
</gene>
<dbReference type="GO" id="GO:0016791">
    <property type="term" value="F:phosphatase activity"/>
    <property type="evidence" value="ECO:0007669"/>
    <property type="project" value="TreeGrafter"/>
</dbReference>
<keyword evidence="5" id="KW-0175">Coiled coil</keyword>
<accession>A8MIK4</accession>
<comment type="function">
    <text evidence="3">May play the central regulatory role in sporulation. It may be an element of the effector pathway responsible for the activation of sporulation genes in response to nutritional stress. Spo0A may act in concert with spo0H (a sigma factor) to control the expression of some genes that are critical to the sporulation process.</text>
</comment>
<dbReference type="SUPFAM" id="SSF52172">
    <property type="entry name" value="CheY-like"/>
    <property type="match status" value="1"/>
</dbReference>
<evidence type="ECO:0000259" key="6">
    <source>
        <dbReference type="PROSITE" id="PS50110"/>
    </source>
</evidence>
<dbReference type="PANTHER" id="PTHR43156:SF2">
    <property type="entry name" value="STAGE II SPORULATION PROTEIN E"/>
    <property type="match status" value="1"/>
</dbReference>
<organism evidence="7 8">
    <name type="scientific">Alkaliphilus oremlandii (strain OhILAs)</name>
    <name type="common">Clostridium oremlandii (strain OhILAs)</name>
    <dbReference type="NCBI Taxonomy" id="350688"/>
    <lineage>
        <taxon>Bacteria</taxon>
        <taxon>Bacillati</taxon>
        <taxon>Bacillota</taxon>
        <taxon>Clostridia</taxon>
        <taxon>Peptostreptococcales</taxon>
        <taxon>Natronincolaceae</taxon>
        <taxon>Alkaliphilus</taxon>
    </lineage>
</organism>